<accession>A0ABX8QU27</accession>
<dbReference type="RefSeq" id="WP_231335555.1">
    <property type="nucleotide sequence ID" value="NZ_CP059572.1"/>
</dbReference>
<proteinExistence type="predicted"/>
<sequence length="748" mass="83185">MGTDLSGARRERWGPGRGRTAMALVVALAAGLVTAVASTAPTTAPALAAAPGKPKAILSLGDSYISGEAGRWAGNANTGASGSAWGTDLAAISCRSGREDSCDHEPKLVYLEDSDVDKGNGCHKSRMAEIKGADIDGVGERDRLNIACSGAVTDNILSTRFKGQIPQIEQLRAAAASHEITTIVLSISGNDLKFSDIIAKCADAYLRGKQLCSVSEAQAFRNRLPEVRGKVVETLREIHKVMQESGQARDSYRLILQSYPAALPASDKYRWRQRGTFLWERYRKGGCPFMNADSEWANKTLIPGIRDMLRDAAFSTNATFLDLTEAFKGHELCTNEADQAGKENNRANPLLGENAEWVRWLPYLKFRTAPWESQGHQQEAIHPNAFGQEALSACLSKTVAGSPQPGQAFTCVGQARAKPSEVRVERVKVHQESWGRDLINKSGRPAVFTYGDQQHAFARDGGCLEHMWWSAGSGLKRDQWGCGIDSDPTAFVIGDQQHVFAKSRRCLEHFWWNAGEDTIHRNRWGCGIDSAPAGFAYGEQQHVFAKNGRCLEHYWWKPGNRSDQIDHNRWGCDFGLTGNPAVFTYQDQQHAFIQNGRCLQHYWWKPDNGTDQIEHNRWRCDVRIDSAPAVFTYRDQQHAFAKNGNCLEHFWWTPTHGTDEIEHNRWGCGIDFVPTAFVQGDQQHAFATNENCLEHFWWTPTHGTDEIEHDRWGCGVEGTPAGFGTGNQQHVFAIGQGRPLQHFWYAGE</sequence>
<organism evidence="1 2">
    <name type="scientific">Actinomadura graeca</name>
    <dbReference type="NCBI Taxonomy" id="2750812"/>
    <lineage>
        <taxon>Bacteria</taxon>
        <taxon>Bacillati</taxon>
        <taxon>Actinomycetota</taxon>
        <taxon>Actinomycetes</taxon>
        <taxon>Streptosporangiales</taxon>
        <taxon>Thermomonosporaceae</taxon>
        <taxon>Actinomadura</taxon>
    </lineage>
</organism>
<dbReference type="Proteomes" id="UP001049518">
    <property type="component" value="Chromosome"/>
</dbReference>
<dbReference type="InterPro" id="IPR036514">
    <property type="entry name" value="SGNH_hydro_sf"/>
</dbReference>
<dbReference type="SUPFAM" id="SSF52266">
    <property type="entry name" value="SGNH hydrolase"/>
    <property type="match status" value="1"/>
</dbReference>
<dbReference type="PANTHER" id="PTHR37981">
    <property type="entry name" value="LIPASE 2"/>
    <property type="match status" value="1"/>
</dbReference>
<evidence type="ECO:0008006" key="3">
    <source>
        <dbReference type="Google" id="ProtNLM"/>
    </source>
</evidence>
<dbReference type="InterPro" id="IPR007132">
    <property type="entry name" value="DUF346"/>
</dbReference>
<evidence type="ECO:0000313" key="1">
    <source>
        <dbReference type="EMBL" id="QXJ22330.1"/>
    </source>
</evidence>
<gene>
    <name evidence="1" type="ORF">AGRA3207_003316</name>
</gene>
<reference evidence="1" key="1">
    <citation type="submission" date="2020-07" db="EMBL/GenBank/DDBJ databases">
        <authorList>
            <person name="Tarantini F.S."/>
            <person name="Hong K.W."/>
            <person name="Chan K.G."/>
        </authorList>
    </citation>
    <scope>NUCLEOTIDE SEQUENCE</scope>
    <source>
        <strain evidence="1">32-07</strain>
    </source>
</reference>
<dbReference type="Gene3D" id="3.40.50.1110">
    <property type="entry name" value="SGNH hydrolase"/>
    <property type="match status" value="1"/>
</dbReference>
<name>A0ABX8QU27_9ACTN</name>
<protein>
    <recommendedName>
        <fullName evidence="3">SGNH hydrolase-type esterase domain-containing protein</fullName>
    </recommendedName>
</protein>
<keyword evidence="2" id="KW-1185">Reference proteome</keyword>
<dbReference type="SUPFAM" id="SSF89372">
    <property type="entry name" value="Fucose-specific lectin"/>
    <property type="match status" value="1"/>
</dbReference>
<dbReference type="PANTHER" id="PTHR37981:SF1">
    <property type="entry name" value="SGNH HYDROLASE-TYPE ESTERASE DOMAIN-CONTAINING PROTEIN"/>
    <property type="match status" value="1"/>
</dbReference>
<dbReference type="Pfam" id="PF03984">
    <property type="entry name" value="DUF346"/>
    <property type="match status" value="4"/>
</dbReference>
<evidence type="ECO:0000313" key="2">
    <source>
        <dbReference type="Proteomes" id="UP001049518"/>
    </source>
</evidence>
<dbReference type="InterPro" id="IPR037460">
    <property type="entry name" value="SEST-like"/>
</dbReference>
<dbReference type="EMBL" id="CP059572">
    <property type="protein sequence ID" value="QXJ22330.1"/>
    <property type="molecule type" value="Genomic_DNA"/>
</dbReference>